<accession>A0A0C3CXS7</accession>
<feature type="non-terminal residue" evidence="1">
    <location>
        <position position="171"/>
    </location>
</feature>
<gene>
    <name evidence="1" type="ORF">M413DRAFT_41717</name>
</gene>
<dbReference type="AlphaFoldDB" id="A0A0C3CXS7"/>
<keyword evidence="2" id="KW-1185">Reference proteome</keyword>
<dbReference type="STRING" id="686832.A0A0C3CXS7"/>
<evidence type="ECO:0000313" key="1">
    <source>
        <dbReference type="EMBL" id="KIM48969.1"/>
    </source>
</evidence>
<proteinExistence type="predicted"/>
<dbReference type="OrthoDB" id="8023605at2759"/>
<dbReference type="HOGENOM" id="CLU_000384_22_0_1"/>
<reference evidence="2" key="2">
    <citation type="submission" date="2015-01" db="EMBL/GenBank/DDBJ databases">
        <title>Evolutionary Origins and Diversification of the Mycorrhizal Mutualists.</title>
        <authorList>
            <consortium name="DOE Joint Genome Institute"/>
            <consortium name="Mycorrhizal Genomics Consortium"/>
            <person name="Kohler A."/>
            <person name="Kuo A."/>
            <person name="Nagy L.G."/>
            <person name="Floudas D."/>
            <person name="Copeland A."/>
            <person name="Barry K.W."/>
            <person name="Cichocki N."/>
            <person name="Veneault-Fourrey C."/>
            <person name="LaButti K."/>
            <person name="Lindquist E.A."/>
            <person name="Lipzen A."/>
            <person name="Lundell T."/>
            <person name="Morin E."/>
            <person name="Murat C."/>
            <person name="Riley R."/>
            <person name="Ohm R."/>
            <person name="Sun H."/>
            <person name="Tunlid A."/>
            <person name="Henrissat B."/>
            <person name="Grigoriev I.V."/>
            <person name="Hibbett D.S."/>
            <person name="Martin F."/>
        </authorList>
    </citation>
    <scope>NUCLEOTIDE SEQUENCE [LARGE SCALE GENOMIC DNA]</scope>
    <source>
        <strain evidence="2">h7</strain>
    </source>
</reference>
<dbReference type="Proteomes" id="UP000053424">
    <property type="component" value="Unassembled WGS sequence"/>
</dbReference>
<sequence>AEWVTIQKSTGYSPFYIAHSIQPLLPFNLAEATYLCPDFDKPVSTEVLIAQRAIMLQKRPEDLERVHLLVLKSRWAAVRRFEEKFGNSIVDFNHQPGTLVLVRNSKADKDLSKHNAHYLGPMVVVRRSRGGAYMLSELDGSVSRLWFAAFCVIPYAPRDIRRIPVHSLVDL</sequence>
<name>A0A0C3CXS7_HEBCY</name>
<feature type="non-terminal residue" evidence="1">
    <location>
        <position position="1"/>
    </location>
</feature>
<dbReference type="EMBL" id="KN831768">
    <property type="protein sequence ID" value="KIM48969.1"/>
    <property type="molecule type" value="Genomic_DNA"/>
</dbReference>
<evidence type="ECO:0000313" key="2">
    <source>
        <dbReference type="Proteomes" id="UP000053424"/>
    </source>
</evidence>
<organism evidence="1 2">
    <name type="scientific">Hebeloma cylindrosporum</name>
    <dbReference type="NCBI Taxonomy" id="76867"/>
    <lineage>
        <taxon>Eukaryota</taxon>
        <taxon>Fungi</taxon>
        <taxon>Dikarya</taxon>
        <taxon>Basidiomycota</taxon>
        <taxon>Agaricomycotina</taxon>
        <taxon>Agaricomycetes</taxon>
        <taxon>Agaricomycetidae</taxon>
        <taxon>Agaricales</taxon>
        <taxon>Agaricineae</taxon>
        <taxon>Hymenogastraceae</taxon>
        <taxon>Hebeloma</taxon>
    </lineage>
</organism>
<reference evidence="1 2" key="1">
    <citation type="submission" date="2014-04" db="EMBL/GenBank/DDBJ databases">
        <authorList>
            <consortium name="DOE Joint Genome Institute"/>
            <person name="Kuo A."/>
            <person name="Gay G."/>
            <person name="Dore J."/>
            <person name="Kohler A."/>
            <person name="Nagy L.G."/>
            <person name="Floudas D."/>
            <person name="Copeland A."/>
            <person name="Barry K.W."/>
            <person name="Cichocki N."/>
            <person name="Veneault-Fourrey C."/>
            <person name="LaButti K."/>
            <person name="Lindquist E.A."/>
            <person name="Lipzen A."/>
            <person name="Lundell T."/>
            <person name="Morin E."/>
            <person name="Murat C."/>
            <person name="Sun H."/>
            <person name="Tunlid A."/>
            <person name="Henrissat B."/>
            <person name="Grigoriev I.V."/>
            <person name="Hibbett D.S."/>
            <person name="Martin F."/>
            <person name="Nordberg H.P."/>
            <person name="Cantor M.N."/>
            <person name="Hua S.X."/>
        </authorList>
    </citation>
    <scope>NUCLEOTIDE SEQUENCE [LARGE SCALE GENOMIC DNA]</scope>
    <source>
        <strain evidence="2">h7</strain>
    </source>
</reference>
<protein>
    <submittedName>
        <fullName evidence="1">Uncharacterized protein</fullName>
    </submittedName>
</protein>